<dbReference type="GO" id="GO:0043683">
    <property type="term" value="P:type IV pilus assembly"/>
    <property type="evidence" value="ECO:0007669"/>
    <property type="project" value="InterPro"/>
</dbReference>
<dbReference type="InParanoid" id="A0A423PS09"/>
<reference evidence="2 3" key="1">
    <citation type="submission" date="2013-10" db="EMBL/GenBank/DDBJ databases">
        <title>Salinisphaera japonica YTM-1 Genome Sequencing.</title>
        <authorList>
            <person name="Lai Q."/>
            <person name="Li C."/>
            <person name="Shao Z."/>
        </authorList>
    </citation>
    <scope>NUCLEOTIDE SEQUENCE [LARGE SCALE GENOMIC DNA]</scope>
    <source>
        <strain evidence="2 3">YTM-1</strain>
    </source>
</reference>
<feature type="transmembrane region" description="Helical" evidence="1">
    <location>
        <begin position="12"/>
        <end position="36"/>
    </location>
</feature>
<name>A0A423PS09_9GAMM</name>
<dbReference type="PANTHER" id="PTHR30093">
    <property type="entry name" value="GENERAL SECRETION PATHWAY PROTEIN G"/>
    <property type="match status" value="1"/>
</dbReference>
<dbReference type="InterPro" id="IPR045584">
    <property type="entry name" value="Pilin-like"/>
</dbReference>
<dbReference type="SUPFAM" id="SSF54523">
    <property type="entry name" value="Pili subunits"/>
    <property type="match status" value="1"/>
</dbReference>
<comment type="caution">
    <text evidence="2">The sequence shown here is derived from an EMBL/GenBank/DDBJ whole genome shotgun (WGS) entry which is preliminary data.</text>
</comment>
<dbReference type="Proteomes" id="UP000285310">
    <property type="component" value="Unassembled WGS sequence"/>
</dbReference>
<dbReference type="InterPro" id="IPR012902">
    <property type="entry name" value="N_methyl_site"/>
</dbReference>
<gene>
    <name evidence="2" type="ORF">SAJA_08125</name>
</gene>
<keyword evidence="1" id="KW-0812">Transmembrane</keyword>
<dbReference type="PANTHER" id="PTHR30093:SF47">
    <property type="entry name" value="TYPE IV PILUS NON-CORE MINOR PILIN PILE"/>
    <property type="match status" value="1"/>
</dbReference>
<dbReference type="RefSeq" id="WP_123658140.1">
    <property type="nucleotide sequence ID" value="NZ_AYKG01000022.1"/>
</dbReference>
<evidence type="ECO:0000313" key="3">
    <source>
        <dbReference type="Proteomes" id="UP000285310"/>
    </source>
</evidence>
<keyword evidence="1" id="KW-1133">Transmembrane helix</keyword>
<dbReference type="Gene3D" id="3.30.700.10">
    <property type="entry name" value="Glycoprotein, Type 4 Pilin"/>
    <property type="match status" value="1"/>
</dbReference>
<protein>
    <submittedName>
        <fullName evidence="2">Methylation site containing protein</fullName>
    </submittedName>
</protein>
<dbReference type="Pfam" id="PF07963">
    <property type="entry name" value="N_methyl"/>
    <property type="match status" value="1"/>
</dbReference>
<dbReference type="AlphaFoldDB" id="A0A423PS09"/>
<evidence type="ECO:0000313" key="2">
    <source>
        <dbReference type="EMBL" id="ROO28399.1"/>
    </source>
</evidence>
<sequence length="143" mass="16064">MMLRTGIPRHTGFTLIELMIVVAIIGILAAIAYPMYTDKVRQAQRTEAKQAVLRAAARQEQLYSANGHHYMDTMPALGMARTTDNDLYRLSTVYPDNNDQRYRITATAQNAQTADLCQRFVVDDTGARQAYDEDGADVSQTCW</sequence>
<dbReference type="EMBL" id="AYKG01000022">
    <property type="protein sequence ID" value="ROO28399.1"/>
    <property type="molecule type" value="Genomic_DNA"/>
</dbReference>
<organism evidence="2 3">
    <name type="scientific">Salinisphaera japonica YTM-1</name>
    <dbReference type="NCBI Taxonomy" id="1209778"/>
    <lineage>
        <taxon>Bacteria</taxon>
        <taxon>Pseudomonadati</taxon>
        <taxon>Pseudomonadota</taxon>
        <taxon>Gammaproteobacteria</taxon>
        <taxon>Salinisphaerales</taxon>
        <taxon>Salinisphaeraceae</taxon>
        <taxon>Salinisphaera</taxon>
    </lineage>
</organism>
<keyword evidence="3" id="KW-1185">Reference proteome</keyword>
<dbReference type="NCBIfam" id="TIGR02532">
    <property type="entry name" value="IV_pilin_GFxxxE"/>
    <property type="match status" value="1"/>
</dbReference>
<dbReference type="Pfam" id="PF16732">
    <property type="entry name" value="ComP_DUS"/>
    <property type="match status" value="1"/>
</dbReference>
<dbReference type="InterPro" id="IPR031982">
    <property type="entry name" value="PilE-like"/>
</dbReference>
<evidence type="ECO:0000256" key="1">
    <source>
        <dbReference type="SAM" id="Phobius"/>
    </source>
</evidence>
<accession>A0A423PS09</accession>
<dbReference type="PROSITE" id="PS00409">
    <property type="entry name" value="PROKAR_NTER_METHYL"/>
    <property type="match status" value="1"/>
</dbReference>
<dbReference type="OrthoDB" id="5296638at2"/>
<keyword evidence="1" id="KW-0472">Membrane</keyword>
<proteinExistence type="predicted"/>